<proteinExistence type="predicted"/>
<protein>
    <submittedName>
        <fullName evidence="2">Uncharacterized protein</fullName>
    </submittedName>
</protein>
<dbReference type="AlphaFoldDB" id="A0A915ABV9"/>
<dbReference type="WBParaSite" id="PgR003_g233_t01">
    <property type="protein sequence ID" value="PgR003_g233_t01"/>
    <property type="gene ID" value="PgR003_g233"/>
</dbReference>
<keyword evidence="1" id="KW-1185">Reference proteome</keyword>
<organism evidence="1 2">
    <name type="scientific">Parascaris univalens</name>
    <name type="common">Nematode worm</name>
    <dbReference type="NCBI Taxonomy" id="6257"/>
    <lineage>
        <taxon>Eukaryota</taxon>
        <taxon>Metazoa</taxon>
        <taxon>Ecdysozoa</taxon>
        <taxon>Nematoda</taxon>
        <taxon>Chromadorea</taxon>
        <taxon>Rhabditida</taxon>
        <taxon>Spirurina</taxon>
        <taxon>Ascaridomorpha</taxon>
        <taxon>Ascaridoidea</taxon>
        <taxon>Ascarididae</taxon>
        <taxon>Parascaris</taxon>
    </lineage>
</organism>
<name>A0A915ABV9_PARUN</name>
<accession>A0A915ABV9</accession>
<dbReference type="Proteomes" id="UP000887569">
    <property type="component" value="Unplaced"/>
</dbReference>
<evidence type="ECO:0000313" key="2">
    <source>
        <dbReference type="WBParaSite" id="PgR003_g233_t01"/>
    </source>
</evidence>
<reference evidence="2" key="1">
    <citation type="submission" date="2022-11" db="UniProtKB">
        <authorList>
            <consortium name="WormBaseParasite"/>
        </authorList>
    </citation>
    <scope>IDENTIFICATION</scope>
</reference>
<sequence length="160" mass="18115">LSSKPFIFTNIYLFCKFSLYCWKVLNVSCSQWRQQRASHDVFAIGDAAANDNFDLILYYSHISSVSHQSILLARCSFIPLIELLSSPTAWKERSSDVNGHKCLCHSRNSRKCAGSPRLFSSFSISRERQKIVALISSNTVTKDDISAVKLHSLKRINVIL</sequence>
<evidence type="ECO:0000313" key="1">
    <source>
        <dbReference type="Proteomes" id="UP000887569"/>
    </source>
</evidence>